<feature type="chain" id="PRO_5047153507" description="DUF4148 domain-containing protein" evidence="1">
    <location>
        <begin position="21"/>
        <end position="114"/>
    </location>
</feature>
<organism evidence="2 3">
    <name type="scientific">Noviherbaspirillum suwonense</name>
    <dbReference type="NCBI Taxonomy" id="1224511"/>
    <lineage>
        <taxon>Bacteria</taxon>
        <taxon>Pseudomonadati</taxon>
        <taxon>Pseudomonadota</taxon>
        <taxon>Betaproteobacteria</taxon>
        <taxon>Burkholderiales</taxon>
        <taxon>Oxalobacteraceae</taxon>
        <taxon>Noviherbaspirillum</taxon>
    </lineage>
</organism>
<evidence type="ECO:0000313" key="2">
    <source>
        <dbReference type="EMBL" id="SMP61056.1"/>
    </source>
</evidence>
<comment type="caution">
    <text evidence="2">The sequence shown here is derived from an EMBL/GenBank/DDBJ whole genome shotgun (WGS) entry which is preliminary data.</text>
</comment>
<keyword evidence="1" id="KW-0732">Signal</keyword>
<evidence type="ECO:0000313" key="3">
    <source>
        <dbReference type="Proteomes" id="UP001158049"/>
    </source>
</evidence>
<name>A0ABY1Q766_9BURK</name>
<reference evidence="2 3" key="1">
    <citation type="submission" date="2017-05" db="EMBL/GenBank/DDBJ databases">
        <authorList>
            <person name="Varghese N."/>
            <person name="Submissions S."/>
        </authorList>
    </citation>
    <scope>NUCLEOTIDE SEQUENCE [LARGE SCALE GENOMIC DNA]</scope>
    <source>
        <strain evidence="2 3">DSM 26001</strain>
    </source>
</reference>
<feature type="signal peptide" evidence="1">
    <location>
        <begin position="1"/>
        <end position="20"/>
    </location>
</feature>
<gene>
    <name evidence="2" type="ORF">SAMN06295970_10785</name>
</gene>
<proteinExistence type="predicted"/>
<keyword evidence="3" id="KW-1185">Reference proteome</keyword>
<dbReference type="EMBL" id="FXUL01000007">
    <property type="protein sequence ID" value="SMP61056.1"/>
    <property type="molecule type" value="Genomic_DNA"/>
</dbReference>
<evidence type="ECO:0008006" key="4">
    <source>
        <dbReference type="Google" id="ProtNLM"/>
    </source>
</evidence>
<sequence>MHTRYLIAAAAMLVSGAALADTTYPYVDHSKFVGVKSRAEVQAELAGAGTIAARQHEFVDYTRVASGVNRADVRAELARSYADGSYASNRMSEFTDFSQPAQAGRAATTLAHAK</sequence>
<protein>
    <recommendedName>
        <fullName evidence="4">DUF4148 domain-containing protein</fullName>
    </recommendedName>
</protein>
<dbReference type="RefSeq" id="WP_283442410.1">
    <property type="nucleotide sequence ID" value="NZ_FXUL01000007.1"/>
</dbReference>
<evidence type="ECO:0000256" key="1">
    <source>
        <dbReference type="SAM" id="SignalP"/>
    </source>
</evidence>
<dbReference type="Proteomes" id="UP001158049">
    <property type="component" value="Unassembled WGS sequence"/>
</dbReference>
<accession>A0ABY1Q766</accession>